<dbReference type="PANTHER" id="PTHR11820">
    <property type="entry name" value="ACYLPYRUVASE"/>
    <property type="match status" value="1"/>
</dbReference>
<comment type="similarity">
    <text evidence="1">Belongs to the FAH family.</text>
</comment>
<dbReference type="Pfam" id="PF01557">
    <property type="entry name" value="FAA_hydrolase"/>
    <property type="match status" value="1"/>
</dbReference>
<protein>
    <submittedName>
        <fullName evidence="4">Fumarylacetoacetate hydrolase family protein</fullName>
    </submittedName>
</protein>
<dbReference type="SUPFAM" id="SSF56529">
    <property type="entry name" value="FAH"/>
    <property type="match status" value="1"/>
</dbReference>
<dbReference type="Gene3D" id="3.90.850.10">
    <property type="entry name" value="Fumarylacetoacetase-like, C-terminal domain"/>
    <property type="match status" value="1"/>
</dbReference>
<dbReference type="Proteomes" id="UP000752012">
    <property type="component" value="Unassembled WGS sequence"/>
</dbReference>
<evidence type="ECO:0000313" key="5">
    <source>
        <dbReference type="Proteomes" id="UP000752012"/>
    </source>
</evidence>
<comment type="caution">
    <text evidence="4">The sequence shown here is derived from an EMBL/GenBank/DDBJ whole genome shotgun (WGS) entry which is preliminary data.</text>
</comment>
<feature type="domain" description="Fumarylacetoacetase-like C-terminal" evidence="3">
    <location>
        <begin position="14"/>
        <end position="198"/>
    </location>
</feature>
<evidence type="ECO:0000259" key="3">
    <source>
        <dbReference type="Pfam" id="PF01557"/>
    </source>
</evidence>
<keyword evidence="2" id="KW-0479">Metal-binding</keyword>
<sequence length="214" mass="23902">MKSGSEGDVEIRNIYCVGRNYADHAKELGNDIPEAPMLFMKPTHALVHGAKKTLDLPADAGELHYETELVVLFKEAYSPEKTLQEMIGQAAVGIDFTLRDRQEKLKQKRHPWLTAKGFKYSAAVGPFFPFDEKQWQTTAFRMEKNGEIVQEGSPGQMIFSLRELVDFTGPLLGIGPGDLLYTGTPEGVGKVEKGDKLALYYNNQKAGTFWIETT</sequence>
<dbReference type="PANTHER" id="PTHR11820:SF7">
    <property type="entry name" value="ACYLPYRUVASE FAHD1, MITOCHONDRIAL"/>
    <property type="match status" value="1"/>
</dbReference>
<dbReference type="InterPro" id="IPR011234">
    <property type="entry name" value="Fumarylacetoacetase-like_C"/>
</dbReference>
<dbReference type="InterPro" id="IPR036663">
    <property type="entry name" value="Fumarylacetoacetase_C_sf"/>
</dbReference>
<dbReference type="AlphaFoldDB" id="A0A969TXW2"/>
<proteinExistence type="inferred from homology"/>
<name>A0A969TXW2_9BACI</name>
<dbReference type="GO" id="GO:0018773">
    <property type="term" value="F:acetylpyruvate hydrolase activity"/>
    <property type="evidence" value="ECO:0007669"/>
    <property type="project" value="TreeGrafter"/>
</dbReference>
<dbReference type="GO" id="GO:0046872">
    <property type="term" value="F:metal ion binding"/>
    <property type="evidence" value="ECO:0007669"/>
    <property type="project" value="UniProtKB-KW"/>
</dbReference>
<organism evidence="4 5">
    <name type="scientific">Alkalicoccus luteus</name>
    <dbReference type="NCBI Taxonomy" id="1237094"/>
    <lineage>
        <taxon>Bacteria</taxon>
        <taxon>Bacillati</taxon>
        <taxon>Bacillota</taxon>
        <taxon>Bacilli</taxon>
        <taxon>Bacillales</taxon>
        <taxon>Bacillaceae</taxon>
        <taxon>Alkalicoccus</taxon>
    </lineage>
</organism>
<reference evidence="4 5" key="1">
    <citation type="submission" date="2020-03" db="EMBL/GenBank/DDBJ databases">
        <title>Assessment of the enzymatic potential of alkaline-tolerant lipase obtained from Bacillus luteus H11 (technogenic soil) for the bioremediation of saline soils contaminated with petroleum substances.</title>
        <authorList>
            <person name="Kalwasinska A."/>
        </authorList>
    </citation>
    <scope>NUCLEOTIDE SEQUENCE [LARGE SCALE GENOMIC DNA]</scope>
    <source>
        <strain evidence="4 5">H11</strain>
    </source>
</reference>
<gene>
    <name evidence="4" type="ORF">HCN83_13485</name>
</gene>
<keyword evidence="5" id="KW-1185">Reference proteome</keyword>
<evidence type="ECO:0000256" key="2">
    <source>
        <dbReference type="ARBA" id="ARBA00022723"/>
    </source>
</evidence>
<keyword evidence="4" id="KW-0378">Hydrolase</keyword>
<accession>A0A969TXW2</accession>
<evidence type="ECO:0000256" key="1">
    <source>
        <dbReference type="ARBA" id="ARBA00010211"/>
    </source>
</evidence>
<dbReference type="EMBL" id="JAATHJ010000025">
    <property type="protein sequence ID" value="NJP38589.1"/>
    <property type="molecule type" value="Genomic_DNA"/>
</dbReference>
<evidence type="ECO:0000313" key="4">
    <source>
        <dbReference type="EMBL" id="NJP38589.1"/>
    </source>
</evidence>